<dbReference type="PROSITE" id="PS51000">
    <property type="entry name" value="HTH_DEOR_2"/>
    <property type="match status" value="1"/>
</dbReference>
<dbReference type="InterPro" id="IPR050313">
    <property type="entry name" value="Carb_Metab_HTH_regulators"/>
</dbReference>
<evidence type="ECO:0000256" key="2">
    <source>
        <dbReference type="ARBA" id="ARBA00023125"/>
    </source>
</evidence>
<evidence type="ECO:0000313" key="5">
    <source>
        <dbReference type="EMBL" id="SDW60370.1"/>
    </source>
</evidence>
<dbReference type="PANTHER" id="PTHR30363">
    <property type="entry name" value="HTH-TYPE TRANSCRIPTIONAL REGULATOR SRLR-RELATED"/>
    <property type="match status" value="1"/>
</dbReference>
<name>A0A1H2UW84_9FIRM</name>
<dbReference type="Pfam" id="PF00455">
    <property type="entry name" value="DeoRC"/>
    <property type="match status" value="1"/>
</dbReference>
<dbReference type="SMART" id="SM01134">
    <property type="entry name" value="DeoRC"/>
    <property type="match status" value="1"/>
</dbReference>
<keyword evidence="2" id="KW-0238">DNA-binding</keyword>
<dbReference type="OrthoDB" id="9797223at2"/>
<dbReference type="Proteomes" id="UP000182429">
    <property type="component" value="Unassembled WGS sequence"/>
</dbReference>
<reference evidence="5 6" key="1">
    <citation type="submission" date="2016-10" db="EMBL/GenBank/DDBJ databases">
        <authorList>
            <person name="de Groot N.N."/>
        </authorList>
    </citation>
    <scope>NUCLEOTIDE SEQUENCE [LARGE SCALE GENOMIC DNA]</scope>
    <source>
        <strain evidence="5 6">S3b</strain>
    </source>
</reference>
<dbReference type="EMBL" id="FNNF01000025">
    <property type="protein sequence ID" value="SDW60370.1"/>
    <property type="molecule type" value="Genomic_DNA"/>
</dbReference>
<dbReference type="InterPro" id="IPR014036">
    <property type="entry name" value="DeoR-like_C"/>
</dbReference>
<dbReference type="PROSITE" id="PS00894">
    <property type="entry name" value="HTH_DEOR_1"/>
    <property type="match status" value="1"/>
</dbReference>
<feature type="domain" description="HTH deoR-type" evidence="4">
    <location>
        <begin position="3"/>
        <end position="58"/>
    </location>
</feature>
<dbReference type="RefSeq" id="WP_029071674.1">
    <property type="nucleotide sequence ID" value="NZ_FNGT01000034.1"/>
</dbReference>
<dbReference type="SUPFAM" id="SSF100950">
    <property type="entry name" value="NagB/RpiA/CoA transferase-like"/>
    <property type="match status" value="1"/>
</dbReference>
<dbReference type="InterPro" id="IPR036390">
    <property type="entry name" value="WH_DNA-bd_sf"/>
</dbReference>
<evidence type="ECO:0000256" key="3">
    <source>
        <dbReference type="ARBA" id="ARBA00023163"/>
    </source>
</evidence>
<evidence type="ECO:0000259" key="4">
    <source>
        <dbReference type="PROSITE" id="PS51000"/>
    </source>
</evidence>
<dbReference type="eggNOG" id="COG1349">
    <property type="taxonomic scope" value="Bacteria"/>
</dbReference>
<gene>
    <name evidence="5" type="ORF">SAMN04487759_12522</name>
</gene>
<dbReference type="STRING" id="1630.SAMN05216514_101100"/>
<dbReference type="AlphaFoldDB" id="A0A1H2UW84"/>
<evidence type="ECO:0000256" key="1">
    <source>
        <dbReference type="ARBA" id="ARBA00023015"/>
    </source>
</evidence>
<dbReference type="PANTHER" id="PTHR30363:SF51">
    <property type="entry name" value="HTH-TYPE TRANSCRIPTIONAL REPRESSOR GLCR"/>
    <property type="match status" value="1"/>
</dbReference>
<dbReference type="SMART" id="SM00420">
    <property type="entry name" value="HTH_DEOR"/>
    <property type="match status" value="1"/>
</dbReference>
<dbReference type="GO" id="GO:0003677">
    <property type="term" value="F:DNA binding"/>
    <property type="evidence" value="ECO:0007669"/>
    <property type="project" value="UniProtKB-KW"/>
</dbReference>
<accession>A0A1H2UW84</accession>
<sequence length="250" mass="28652">MYQKERIHLIYSTLKMKQFLSSQEIMSLCNTSRDTARRDMILMEEEGYASRNRGGIALNQKDKMILDYKERQNENISIKKKLAKHALSYINLQKVIFFDVSTTIYELCNIVPSHIEAYTNAIRNIEALGQRCHAHMIGGTFHPKNAYMYGSETIHEIEQISFDIAFLGAASVKDDGIYFSEQEDALVKKKVAKRSNSVCVIFDDSKYQKKGAFKALDFSEIHFLITNKKPPKHLVNQIREAGCIVDIIGE</sequence>
<dbReference type="GO" id="GO:0003700">
    <property type="term" value="F:DNA-binding transcription factor activity"/>
    <property type="evidence" value="ECO:0007669"/>
    <property type="project" value="InterPro"/>
</dbReference>
<keyword evidence="3" id="KW-0804">Transcription</keyword>
<dbReference type="InterPro" id="IPR037171">
    <property type="entry name" value="NagB/RpiA_transferase-like"/>
</dbReference>
<keyword evidence="1" id="KW-0805">Transcription regulation</keyword>
<dbReference type="Pfam" id="PF08220">
    <property type="entry name" value="HTH_DeoR"/>
    <property type="match status" value="1"/>
</dbReference>
<dbReference type="InterPro" id="IPR018356">
    <property type="entry name" value="Tscrpt_reg_HTH_DeoR_CS"/>
</dbReference>
<organism evidence="5 6">
    <name type="scientific">Kandleria vitulina</name>
    <dbReference type="NCBI Taxonomy" id="1630"/>
    <lineage>
        <taxon>Bacteria</taxon>
        <taxon>Bacillati</taxon>
        <taxon>Bacillota</taxon>
        <taxon>Erysipelotrichia</taxon>
        <taxon>Erysipelotrichales</taxon>
        <taxon>Coprobacillaceae</taxon>
        <taxon>Kandleria</taxon>
    </lineage>
</organism>
<dbReference type="Gene3D" id="3.40.50.1360">
    <property type="match status" value="1"/>
</dbReference>
<dbReference type="InterPro" id="IPR001034">
    <property type="entry name" value="DeoR_HTH"/>
</dbReference>
<protein>
    <submittedName>
        <fullName evidence="5">Transcriptional regulator, DeoR family</fullName>
    </submittedName>
</protein>
<dbReference type="SUPFAM" id="SSF46785">
    <property type="entry name" value="Winged helix' DNA-binding domain"/>
    <property type="match status" value="1"/>
</dbReference>
<evidence type="ECO:0000313" key="6">
    <source>
        <dbReference type="Proteomes" id="UP000182429"/>
    </source>
</evidence>
<proteinExistence type="predicted"/>